<accession>A0ABU9CXF3</accession>
<dbReference type="Pfam" id="PF15420">
    <property type="entry name" value="Abhydrolase_9_N"/>
    <property type="match status" value="1"/>
</dbReference>
<name>A0ABU9CXF3_9NOCA</name>
<evidence type="ECO:0000259" key="3">
    <source>
        <dbReference type="Pfam" id="PF15420"/>
    </source>
</evidence>
<feature type="domain" description="Alpha/beta-hydrolase catalytic" evidence="2">
    <location>
        <begin position="242"/>
        <end position="387"/>
    </location>
</feature>
<evidence type="ECO:0000259" key="2">
    <source>
        <dbReference type="Pfam" id="PF10081"/>
    </source>
</evidence>
<evidence type="ECO:0000313" key="4">
    <source>
        <dbReference type="EMBL" id="MEK8072051.1"/>
    </source>
</evidence>
<feature type="domain" description="Alpha/beta-hydrolase catalytic" evidence="2">
    <location>
        <begin position="396"/>
        <end position="460"/>
    </location>
</feature>
<dbReference type="Proteomes" id="UP001456513">
    <property type="component" value="Unassembled WGS sequence"/>
</dbReference>
<reference evidence="4 5" key="1">
    <citation type="submission" date="2024-03" db="EMBL/GenBank/DDBJ databases">
        <title>Rhodococcus navarretei sp. nov. and Pseudarthrobacter quantumdoti sp. nov., two new species with the ability to biosynthesize Quantum Dots isolated from soil samples at Union Glacier, Antarctica.</title>
        <authorList>
            <person name="Vargas M."/>
        </authorList>
    </citation>
    <scope>NUCLEOTIDE SEQUENCE [LARGE SCALE GENOMIC DNA]</scope>
    <source>
        <strain evidence="4 5">EXRC-4A-4</strain>
    </source>
</reference>
<keyword evidence="1" id="KW-0472">Membrane</keyword>
<proteinExistence type="predicted"/>
<keyword evidence="1" id="KW-1133">Transmembrane helix</keyword>
<comment type="caution">
    <text evidence="4">The sequence shown here is derived from an EMBL/GenBank/DDBJ whole genome shotgun (WGS) entry which is preliminary data.</text>
</comment>
<feature type="transmembrane region" description="Helical" evidence="1">
    <location>
        <begin position="91"/>
        <end position="110"/>
    </location>
</feature>
<dbReference type="RefSeq" id="WP_341441591.1">
    <property type="nucleotide sequence ID" value="NZ_JBBPCN010000001.1"/>
</dbReference>
<feature type="transmembrane region" description="Helical" evidence="1">
    <location>
        <begin position="167"/>
        <end position="189"/>
    </location>
</feature>
<sequence>MIGSIAGVDAVGRRSGARTVDTASSPSTGSRVPRIGTSVALTAAVMVSSAPSLLPRPAATQAVLTGVLMASALAVVWSARRALGSRKLDRVRLRAWAAGAGTLTAIASSVANLRWQNRLRAAMDVDTVQWWYALDVAAGAICVALLLCGLGRAATRIGGALGGHRSVILIAIAGLMAYFVAAPAVWSAMSTSFSASNSALDDAVTTPSSTTRSGAPDSLVPWRTLGREGRKFVSGGLDLETVRIYVGLDSAPALDRRVALAVADMDRAGAFERSVVVVAIPTGSGWVDENAVIGAESRFGGDVATVAVQYSNKPSWATFLFAEDDARRSANAMVRAVATRAASESTPPDVIVYGQSLGAVAGSDAYVSLERSDPSVCGAVWAGPPAGAVNAEGSTIVANSSDPVVRWSAELLWSPPDTSITRPDAPTPMWLPLVSFVQTSVDLAAALDVDAGHGHRYGTDQGTNMPRCR</sequence>
<feature type="transmembrane region" description="Helical" evidence="1">
    <location>
        <begin position="58"/>
        <end position="79"/>
    </location>
</feature>
<dbReference type="Pfam" id="PF10081">
    <property type="entry name" value="Abhydrolase_9"/>
    <property type="match status" value="2"/>
</dbReference>
<keyword evidence="1" id="KW-0812">Transmembrane</keyword>
<evidence type="ECO:0000313" key="5">
    <source>
        <dbReference type="Proteomes" id="UP001456513"/>
    </source>
</evidence>
<dbReference type="EMBL" id="JBBPCN010000001">
    <property type="protein sequence ID" value="MEK8072051.1"/>
    <property type="molecule type" value="Genomic_DNA"/>
</dbReference>
<organism evidence="4 5">
    <name type="scientific">Rhodococcus navarretei</name>
    <dbReference type="NCBI Taxonomy" id="3128981"/>
    <lineage>
        <taxon>Bacteria</taxon>
        <taxon>Bacillati</taxon>
        <taxon>Actinomycetota</taxon>
        <taxon>Actinomycetes</taxon>
        <taxon>Mycobacteriales</taxon>
        <taxon>Nocardiaceae</taxon>
        <taxon>Rhodococcus</taxon>
    </lineage>
</organism>
<feature type="transmembrane region" description="Helical" evidence="1">
    <location>
        <begin position="130"/>
        <end position="155"/>
    </location>
</feature>
<feature type="domain" description="Alpha/beta-hydrolase N-terminal" evidence="3">
    <location>
        <begin position="50"/>
        <end position="236"/>
    </location>
</feature>
<dbReference type="InterPro" id="IPR027787">
    <property type="entry name" value="Alpha/beta-hydrolase_catalytic"/>
</dbReference>
<keyword evidence="5" id="KW-1185">Reference proteome</keyword>
<protein>
    <submittedName>
        <fullName evidence="4">Alpha/beta-hydrolase family protein</fullName>
    </submittedName>
</protein>
<dbReference type="InterPro" id="IPR027788">
    <property type="entry name" value="Alpha/beta-hydrolase_N_dom"/>
</dbReference>
<evidence type="ECO:0000256" key="1">
    <source>
        <dbReference type="SAM" id="Phobius"/>
    </source>
</evidence>
<gene>
    <name evidence="4" type="ORF">AABD04_14510</name>
</gene>